<comment type="caution">
    <text evidence="15">The sequence shown here is derived from an EMBL/GenBank/DDBJ whole genome shotgun (WGS) entry which is preliminary data.</text>
</comment>
<evidence type="ECO:0000256" key="10">
    <source>
        <dbReference type="ARBA" id="ARBA00023172"/>
    </source>
</evidence>
<evidence type="ECO:0000256" key="9">
    <source>
        <dbReference type="ARBA" id="ARBA00023125"/>
    </source>
</evidence>
<feature type="active site" evidence="13">
    <location>
        <position position="96"/>
    </location>
</feature>
<evidence type="ECO:0000256" key="4">
    <source>
        <dbReference type="ARBA" id="ARBA00022723"/>
    </source>
</evidence>
<dbReference type="eggNOG" id="COG0817">
    <property type="taxonomic scope" value="Bacteria"/>
</dbReference>
<dbReference type="InterPro" id="IPR002176">
    <property type="entry name" value="X-over_junc_endoDNase_RuvC"/>
</dbReference>
<dbReference type="SUPFAM" id="SSF53098">
    <property type="entry name" value="Ribonuclease H-like"/>
    <property type="match status" value="1"/>
</dbReference>
<proteinExistence type="inferred from homology"/>
<evidence type="ECO:0000256" key="12">
    <source>
        <dbReference type="ARBA" id="ARBA00029354"/>
    </source>
</evidence>
<evidence type="ECO:0000256" key="3">
    <source>
        <dbReference type="ARBA" id="ARBA00022722"/>
    </source>
</evidence>
<dbReference type="GO" id="GO:0005737">
    <property type="term" value="C:cytoplasm"/>
    <property type="evidence" value="ECO:0007669"/>
    <property type="project" value="UniProtKB-SubCell"/>
</dbReference>
<keyword evidence="16" id="KW-1185">Reference proteome</keyword>
<dbReference type="AlphaFoldDB" id="D1PPB4"/>
<dbReference type="CDD" id="cd16962">
    <property type="entry name" value="RuvC"/>
    <property type="match status" value="1"/>
</dbReference>
<dbReference type="EMBL" id="ACBY02000025">
    <property type="protein sequence ID" value="EFB75610.1"/>
    <property type="molecule type" value="Genomic_DNA"/>
</dbReference>
<dbReference type="GO" id="GO:0006310">
    <property type="term" value="P:DNA recombination"/>
    <property type="evidence" value="ECO:0007669"/>
    <property type="project" value="UniProtKB-UniRule"/>
</dbReference>
<dbReference type="Gene3D" id="3.30.420.10">
    <property type="entry name" value="Ribonuclease H-like superfamily/Ribonuclease H"/>
    <property type="match status" value="1"/>
</dbReference>
<keyword evidence="8 13" id="KW-0460">Magnesium</keyword>
<dbReference type="GO" id="GO:0008821">
    <property type="term" value="F:crossover junction DNA endonuclease activity"/>
    <property type="evidence" value="ECO:0007669"/>
    <property type="project" value="UniProtKB-UniRule"/>
</dbReference>
<evidence type="ECO:0000256" key="13">
    <source>
        <dbReference type="HAMAP-Rule" id="MF_00034"/>
    </source>
</evidence>
<dbReference type="HOGENOM" id="CLU_091257_3_1_9"/>
<evidence type="ECO:0000256" key="2">
    <source>
        <dbReference type="ARBA" id="ARBA00022490"/>
    </source>
</evidence>
<dbReference type="EC" id="3.1.21.10" evidence="13 14"/>
<keyword evidence="3 13" id="KW-0540">Nuclease</keyword>
<keyword evidence="2 13" id="KW-0963">Cytoplasm</keyword>
<dbReference type="Pfam" id="PF02075">
    <property type="entry name" value="RuvC"/>
    <property type="match status" value="1"/>
</dbReference>
<dbReference type="InterPro" id="IPR020563">
    <property type="entry name" value="X-over_junc_endoDNase_Mg_BS"/>
</dbReference>
<dbReference type="GO" id="GO:0003677">
    <property type="term" value="F:DNA binding"/>
    <property type="evidence" value="ECO:0007669"/>
    <property type="project" value="UniProtKB-KW"/>
</dbReference>
<evidence type="ECO:0000256" key="7">
    <source>
        <dbReference type="ARBA" id="ARBA00022801"/>
    </source>
</evidence>
<keyword evidence="11 13" id="KW-0234">DNA repair</keyword>
<keyword evidence="6 13" id="KW-0227">DNA damage</keyword>
<comment type="subcellular location">
    <subcellularLocation>
        <location evidence="13">Cytoplasm</location>
    </subcellularLocation>
</comment>
<keyword evidence="9 13" id="KW-0238">DNA-binding</keyword>
<feature type="binding site" evidence="13">
    <location>
        <position position="169"/>
    </location>
    <ligand>
        <name>Mg(2+)</name>
        <dbReference type="ChEBI" id="CHEBI:18420"/>
        <label>1</label>
    </ligand>
</feature>
<comment type="subunit">
    <text evidence="13">Homodimer which binds Holliday junction (HJ) DNA. The HJ becomes 2-fold symmetrical on binding to RuvC with unstacked arms; it has a different conformation from HJ DNA in complex with RuvA. In the full resolvosome a probable DNA-RuvA(4)-RuvB(12)-RuvC(2) complex forms which resolves the HJ.</text>
</comment>
<keyword evidence="7 13" id="KW-0378">Hydrolase</keyword>
<dbReference type="InterPro" id="IPR012337">
    <property type="entry name" value="RNaseH-like_sf"/>
</dbReference>
<reference evidence="15" key="1">
    <citation type="submission" date="2009-12" db="EMBL/GenBank/DDBJ databases">
        <authorList>
            <person name="Weinstock G."/>
            <person name="Sodergren E."/>
            <person name="Clifton S."/>
            <person name="Fulton L."/>
            <person name="Fulton B."/>
            <person name="Courtney L."/>
            <person name="Fronick C."/>
            <person name="Harrison M."/>
            <person name="Strong C."/>
            <person name="Farmer C."/>
            <person name="Delahaunty K."/>
            <person name="Markovic C."/>
            <person name="Hall O."/>
            <person name="Minx P."/>
            <person name="Tomlinson C."/>
            <person name="Mitreva M."/>
            <person name="Nelson J."/>
            <person name="Hou S."/>
            <person name="Wollam A."/>
            <person name="Pepin K.H."/>
            <person name="Johnson M."/>
            <person name="Bhonagiri V."/>
            <person name="Nash W.E."/>
            <person name="Warren W."/>
            <person name="Chinwalla A."/>
            <person name="Mardis E.R."/>
            <person name="Wilson R.K."/>
        </authorList>
    </citation>
    <scope>NUCLEOTIDE SEQUENCE [LARGE SCALE GENOMIC DNA]</scope>
    <source>
        <strain evidence="15">DSM 15176</strain>
    </source>
</reference>
<evidence type="ECO:0000256" key="8">
    <source>
        <dbReference type="ARBA" id="ARBA00022842"/>
    </source>
</evidence>
<evidence type="ECO:0000313" key="16">
    <source>
        <dbReference type="Proteomes" id="UP000003438"/>
    </source>
</evidence>
<dbReference type="GO" id="GO:0000287">
    <property type="term" value="F:magnesium ion binding"/>
    <property type="evidence" value="ECO:0007669"/>
    <property type="project" value="UniProtKB-UniRule"/>
</dbReference>
<feature type="binding site" evidence="13">
    <location>
        <position position="96"/>
    </location>
    <ligand>
        <name>Mg(2+)</name>
        <dbReference type="ChEBI" id="CHEBI:18420"/>
        <label>2</label>
    </ligand>
</feature>
<dbReference type="GO" id="GO:0048476">
    <property type="term" value="C:Holliday junction resolvase complex"/>
    <property type="evidence" value="ECO:0007669"/>
    <property type="project" value="UniProtKB-UniRule"/>
</dbReference>
<dbReference type="HAMAP" id="MF_00034">
    <property type="entry name" value="RuvC"/>
    <property type="match status" value="1"/>
</dbReference>
<dbReference type="FunFam" id="3.30.420.10:FF:000002">
    <property type="entry name" value="Crossover junction endodeoxyribonuclease RuvC"/>
    <property type="match status" value="1"/>
</dbReference>
<comment type="cofactor">
    <cofactor evidence="13">
        <name>Mg(2+)</name>
        <dbReference type="ChEBI" id="CHEBI:18420"/>
    </cofactor>
    <text evidence="13">Binds 2 Mg(2+) ion per subunit.</text>
</comment>
<keyword evidence="4 13" id="KW-0479">Metal-binding</keyword>
<evidence type="ECO:0000256" key="5">
    <source>
        <dbReference type="ARBA" id="ARBA00022759"/>
    </source>
</evidence>
<name>D1PPB4_9FIRM</name>
<comment type="similarity">
    <text evidence="1 13">Belongs to the RuvC family.</text>
</comment>
<dbReference type="Proteomes" id="UP000003438">
    <property type="component" value="Unassembled WGS sequence"/>
</dbReference>
<evidence type="ECO:0000256" key="1">
    <source>
        <dbReference type="ARBA" id="ARBA00009518"/>
    </source>
</evidence>
<keyword evidence="10 13" id="KW-0233">DNA recombination</keyword>
<comment type="function">
    <text evidence="13">The RuvA-RuvB-RuvC complex processes Holliday junction (HJ) DNA during genetic recombination and DNA repair. Endonuclease that resolves HJ intermediates. Cleaves cruciform DNA by making single-stranded nicks across the HJ at symmetrical positions within the homologous arms, yielding a 5'-phosphate and a 3'-hydroxyl group; requires a central core of homology in the junction. The consensus cleavage sequence is 5'-(A/T)TT(C/G)-3'. Cleavage occurs on the 3'-side of the TT dinucleotide at the point of strand exchange. HJ branch migration catalyzed by RuvA-RuvB allows RuvC to scan DNA until it finds its consensus sequence, where it cleaves and resolves the cruciform DNA.</text>
</comment>
<dbReference type="InterPro" id="IPR036397">
    <property type="entry name" value="RNaseH_sf"/>
</dbReference>
<dbReference type="PRINTS" id="PR00696">
    <property type="entry name" value="RSOLVASERUVC"/>
</dbReference>
<evidence type="ECO:0000256" key="11">
    <source>
        <dbReference type="ARBA" id="ARBA00023204"/>
    </source>
</evidence>
<protein>
    <recommendedName>
        <fullName evidence="13 14">Crossover junction endodeoxyribonuclease RuvC</fullName>
        <ecNumber evidence="13 14">3.1.21.10</ecNumber>
    </recommendedName>
    <alternativeName>
        <fullName evidence="13">Holliday junction nuclease RuvC</fullName>
    </alternativeName>
    <alternativeName>
        <fullName evidence="13">Holliday junction resolvase RuvC</fullName>
    </alternativeName>
</protein>
<feature type="active site" evidence="13">
    <location>
        <position position="169"/>
    </location>
</feature>
<feature type="active site" evidence="13">
    <location>
        <position position="36"/>
    </location>
</feature>
<organism evidence="15 16">
    <name type="scientific">Subdoligranulum variabile DSM 15176</name>
    <dbReference type="NCBI Taxonomy" id="411471"/>
    <lineage>
        <taxon>Bacteria</taxon>
        <taxon>Bacillati</taxon>
        <taxon>Bacillota</taxon>
        <taxon>Clostridia</taxon>
        <taxon>Eubacteriales</taxon>
        <taxon>Oscillospiraceae</taxon>
        <taxon>Subdoligranulum</taxon>
    </lineage>
</organism>
<accession>D1PPB4</accession>
<evidence type="ECO:0000313" key="15">
    <source>
        <dbReference type="EMBL" id="EFB75610.1"/>
    </source>
</evidence>
<feature type="binding site" evidence="13">
    <location>
        <position position="36"/>
    </location>
    <ligand>
        <name>Mg(2+)</name>
        <dbReference type="ChEBI" id="CHEBI:18420"/>
        <label>1</label>
    </ligand>
</feature>
<comment type="catalytic activity">
    <reaction evidence="12 13">
        <text>Endonucleolytic cleavage at a junction such as a reciprocal single-stranded crossover between two homologous DNA duplexes (Holliday junction).</text>
        <dbReference type="EC" id="3.1.21.10"/>
    </reaction>
</comment>
<dbReference type="PROSITE" id="PS01321">
    <property type="entry name" value="RUVC"/>
    <property type="match status" value="1"/>
</dbReference>
<gene>
    <name evidence="13 15" type="primary">ruvC</name>
    <name evidence="15" type="ORF">SUBVAR_06228</name>
</gene>
<dbReference type="NCBIfam" id="TIGR00228">
    <property type="entry name" value="ruvC"/>
    <property type="match status" value="1"/>
</dbReference>
<keyword evidence="5 13" id="KW-0255">Endonuclease</keyword>
<dbReference type="PANTHER" id="PTHR30194:SF3">
    <property type="entry name" value="CROSSOVER JUNCTION ENDODEOXYRIBONUCLEASE RUVC"/>
    <property type="match status" value="1"/>
</dbReference>
<evidence type="ECO:0000256" key="6">
    <source>
        <dbReference type="ARBA" id="ARBA00022763"/>
    </source>
</evidence>
<sequence length="194" mass="21741">MENKKPECTVDGIRILWYTISVKVGRCRKLRVLGIDPGYAIVGWGVVEYVGNRFSPIGYGAILTEKDTPFEQRLCEIYDSVLDVCRRYAPEALSIEKLYYQHNQTTVIGVAEARGVILLAAAQCGVPIYEYTPMQVKQAITGYGKAVKKQIQEMTRMMLHLETIPKPDDTADALGMAIAHCHCSRSRLMGTQPR</sequence>
<dbReference type="PANTHER" id="PTHR30194">
    <property type="entry name" value="CROSSOVER JUNCTION ENDODEOXYRIBONUCLEASE RUVC"/>
    <property type="match status" value="1"/>
</dbReference>
<dbReference type="STRING" id="411471.SUBVAR_06228"/>
<dbReference type="GO" id="GO:0006281">
    <property type="term" value="P:DNA repair"/>
    <property type="evidence" value="ECO:0007669"/>
    <property type="project" value="UniProtKB-UniRule"/>
</dbReference>
<dbReference type="NCBIfam" id="NF000711">
    <property type="entry name" value="PRK00039.2-1"/>
    <property type="match status" value="1"/>
</dbReference>
<evidence type="ECO:0000256" key="14">
    <source>
        <dbReference type="NCBIfam" id="TIGR00228"/>
    </source>
</evidence>